<evidence type="ECO:0000313" key="2">
    <source>
        <dbReference type="EMBL" id="UWZ53868.1"/>
    </source>
</evidence>
<dbReference type="InterPro" id="IPR049251">
    <property type="entry name" value="DUF6884"/>
</dbReference>
<dbReference type="AlphaFoldDB" id="A0A9Q9IFW4"/>
<feature type="domain" description="DUF6884" evidence="1">
    <location>
        <begin position="107"/>
        <end position="231"/>
    </location>
</feature>
<evidence type="ECO:0000313" key="3">
    <source>
        <dbReference type="Proteomes" id="UP001058003"/>
    </source>
</evidence>
<dbReference type="OrthoDB" id="4570893at2"/>
<accession>A0A9Q9IFW4</accession>
<evidence type="ECO:0000259" key="1">
    <source>
        <dbReference type="Pfam" id="PF21818"/>
    </source>
</evidence>
<reference evidence="2" key="1">
    <citation type="submission" date="2021-04" db="EMBL/GenBank/DDBJ databases">
        <title>Dactylosporangium aurantiacum NRRL B-8018 full assembly.</title>
        <authorList>
            <person name="Hartkoorn R.C."/>
            <person name="Beaudoing E."/>
            <person name="Hot D."/>
        </authorList>
    </citation>
    <scope>NUCLEOTIDE SEQUENCE</scope>
    <source>
        <strain evidence="2">NRRL B-8018</strain>
    </source>
</reference>
<sequence length="250" mass="26429">MTGIRDNHSCHAAAELHPMTAHLADLAAQVPTAQTPSAALAALAALEDACREAREWLVVDLVLNDGWSFAELGRALGVTRQAASKAYAAPVEQRMRHNLRSRDTALVVVACGGAKLDRPAPAADLYVGSYHQACRRAAERLGGRLVILSARYGLLMPHTVIAPYEQRMGQPGAVAVATLRAQARRLGLDTAGDVTVLGGREYADAASAVWPHARRPLDDARGIGPQMRALAELARTATTTVAPQPEGLAA</sequence>
<organism evidence="2 3">
    <name type="scientific">Dactylosporangium aurantiacum</name>
    <dbReference type="NCBI Taxonomy" id="35754"/>
    <lineage>
        <taxon>Bacteria</taxon>
        <taxon>Bacillati</taxon>
        <taxon>Actinomycetota</taxon>
        <taxon>Actinomycetes</taxon>
        <taxon>Micromonosporales</taxon>
        <taxon>Micromonosporaceae</taxon>
        <taxon>Dactylosporangium</taxon>
    </lineage>
</organism>
<protein>
    <recommendedName>
        <fullName evidence="1">DUF6884 domain-containing protein</fullName>
    </recommendedName>
</protein>
<dbReference type="KEGG" id="daur:Daura_46485"/>
<dbReference type="Pfam" id="PF21818">
    <property type="entry name" value="DUF6884"/>
    <property type="match status" value="1"/>
</dbReference>
<dbReference type="RefSeq" id="WP_052388588.1">
    <property type="nucleotide sequence ID" value="NZ_CP073767.1"/>
</dbReference>
<dbReference type="Proteomes" id="UP001058003">
    <property type="component" value="Chromosome"/>
</dbReference>
<dbReference type="EMBL" id="CP073767">
    <property type="protein sequence ID" value="UWZ53868.1"/>
    <property type="molecule type" value="Genomic_DNA"/>
</dbReference>
<name>A0A9Q9IFW4_9ACTN</name>
<proteinExistence type="predicted"/>
<gene>
    <name evidence="2" type="ORF">Daura_46485</name>
</gene>
<keyword evidence="3" id="KW-1185">Reference proteome</keyword>